<dbReference type="InterPro" id="IPR052195">
    <property type="entry name" value="Bact_Alkyl/Aryl-Sulfatase"/>
</dbReference>
<dbReference type="InterPro" id="IPR029228">
    <property type="entry name" value="Alkyl_sulf_dimr"/>
</dbReference>
<protein>
    <submittedName>
        <fullName evidence="6">Alkyl/aryl-sulfatase</fullName>
    </submittedName>
</protein>
<dbReference type="CDD" id="cd07710">
    <property type="entry name" value="arylsulfatase_Sdsa1-like_MBL-fold"/>
    <property type="match status" value="1"/>
</dbReference>
<dbReference type="EMBL" id="CP026652">
    <property type="protein sequence ID" value="AVH57565.1"/>
    <property type="molecule type" value="Genomic_DNA"/>
</dbReference>
<evidence type="ECO:0000256" key="3">
    <source>
        <dbReference type="ARBA" id="ARBA00022833"/>
    </source>
</evidence>
<keyword evidence="3" id="KW-0862">Zinc</keyword>
<keyword evidence="7" id="KW-1185">Reference proteome</keyword>
<dbReference type="Pfam" id="PF00753">
    <property type="entry name" value="Lactamase_B"/>
    <property type="match status" value="1"/>
</dbReference>
<dbReference type="Gene3D" id="3.30.1050.10">
    <property type="entry name" value="SCP2 sterol-binding domain"/>
    <property type="match status" value="1"/>
</dbReference>
<dbReference type="InterPro" id="IPR038536">
    <property type="entry name" value="Alkyl/aryl-sulf_dimr_sf"/>
</dbReference>
<dbReference type="SMART" id="SM00849">
    <property type="entry name" value="Lactamase_B"/>
    <property type="match status" value="1"/>
</dbReference>
<dbReference type="Gene3D" id="3.60.15.30">
    <property type="entry name" value="Metallo-beta-lactamase domain"/>
    <property type="match status" value="1"/>
</dbReference>
<dbReference type="Pfam" id="PF14863">
    <property type="entry name" value="Alkyl_sulf_dimr"/>
    <property type="match status" value="1"/>
</dbReference>
<dbReference type="SUPFAM" id="SSF55718">
    <property type="entry name" value="SCP-like"/>
    <property type="match status" value="1"/>
</dbReference>
<keyword evidence="1" id="KW-0479">Metal-binding</keyword>
<proteinExistence type="inferred from homology"/>
<evidence type="ECO:0000259" key="5">
    <source>
        <dbReference type="SMART" id="SM00849"/>
    </source>
</evidence>
<dbReference type="SUPFAM" id="SSF56281">
    <property type="entry name" value="Metallo-hydrolase/oxidoreductase"/>
    <property type="match status" value="1"/>
</dbReference>
<dbReference type="PANTHER" id="PTHR43223">
    <property type="entry name" value="ALKYL/ARYL-SULFATASE"/>
    <property type="match status" value="1"/>
</dbReference>
<keyword evidence="2" id="KW-0378">Hydrolase</keyword>
<comment type="similarity">
    <text evidence="4">Belongs to the metallo-beta-lactamase superfamily. Type III sulfatase family.</text>
</comment>
<evidence type="ECO:0000313" key="7">
    <source>
        <dbReference type="Proteomes" id="UP000238413"/>
    </source>
</evidence>
<name>A0ABN5I3L3_9ACTN</name>
<dbReference type="InterPro" id="IPR029229">
    <property type="entry name" value="Alkyl_sulf_C"/>
</dbReference>
<evidence type="ECO:0000313" key="6">
    <source>
        <dbReference type="EMBL" id="AVH57565.1"/>
    </source>
</evidence>
<evidence type="ECO:0000256" key="1">
    <source>
        <dbReference type="ARBA" id="ARBA00022723"/>
    </source>
</evidence>
<dbReference type="InterPro" id="IPR036527">
    <property type="entry name" value="SCP2_sterol-bd_dom_sf"/>
</dbReference>
<dbReference type="Gene3D" id="1.25.40.880">
    <property type="entry name" value="Alkyl sulfatase, dimerisation domain"/>
    <property type="match status" value="1"/>
</dbReference>
<reference evidence="6 7" key="1">
    <citation type="submission" date="2018-02" db="EMBL/GenBank/DDBJ databases">
        <title>Complete genome sequence of Streptomyces dengpaensis, the producer of angucyclines.</title>
        <authorList>
            <person name="Yumei L."/>
        </authorList>
    </citation>
    <scope>NUCLEOTIDE SEQUENCE [LARGE SCALE GENOMIC DNA]</scope>
    <source>
        <strain evidence="6 7">XZHG99</strain>
    </source>
</reference>
<dbReference type="RefSeq" id="WP_099506498.1">
    <property type="nucleotide sequence ID" value="NZ_CP026652.1"/>
</dbReference>
<dbReference type="PANTHER" id="PTHR43223:SF1">
    <property type="entry name" value="ALKYL_ARYL-SULFATASE BDS1"/>
    <property type="match status" value="1"/>
</dbReference>
<sequence length="612" mass="67002">MTAPARDELPFDDLADFENADRGFIATLVPGVVRDADGRVVYDGDAYGFLDGECPDSAHPSLWRQSRLCARQGLYEVTEGVYQVRGLDLSNMTIVEGKRGVVVVDPLISVECAAAALSLYRAHRGPRPVTGLVYTHSHVDHFGGARGVLPRGSDSGVPVLAPEGFLEHAVSENVHAGNAMLRRAEFMFGSRLPKGPDGQIGTGLGTVISTGTISLIAPTVDITHTGQEETVDGVRFLFQLTPGTEAPAEMNFLLRDQRALCVAENASHTLHNLLTLRGALVRDARVWAQYLDETIDVFGDLYDVAFASHHWPTWGRENIVRFLGEQRDLYAYLHDQTLRLLNNGLTGPEIAEELRLPPALENSWHARGYYGSVSHNVKAVYQRYMGWYDGNPAHLWEHPPVELALRYVELAGGTEQALAKARTYAEDGDLRFAATLLNHVVFADPENPAAKEALAGVYERLAHGAENGTWRNFYLTAALELREGASAVDIDTSGPEMASALTVSMLLDALAVRIDGPRAWNEHLTLDFIVIDEQRRHRVNLHHGALTHRGMPIHHTPKPHAGLTLILTRPELHGLLAGQGLAGIETDGDTELLARLLSYASDPDRAFPVVTP</sequence>
<dbReference type="Pfam" id="PF14864">
    <property type="entry name" value="Alkyl_sulf_C"/>
    <property type="match status" value="1"/>
</dbReference>
<gene>
    <name evidence="6" type="ORF">C4B68_19360</name>
</gene>
<dbReference type="Proteomes" id="UP000238413">
    <property type="component" value="Chromosome"/>
</dbReference>
<organism evidence="6 7">
    <name type="scientific">Streptomyces dengpaensis</name>
    <dbReference type="NCBI Taxonomy" id="2049881"/>
    <lineage>
        <taxon>Bacteria</taxon>
        <taxon>Bacillati</taxon>
        <taxon>Actinomycetota</taxon>
        <taxon>Actinomycetes</taxon>
        <taxon>Kitasatosporales</taxon>
        <taxon>Streptomycetaceae</taxon>
        <taxon>Streptomyces</taxon>
    </lineage>
</organism>
<dbReference type="InterPro" id="IPR036866">
    <property type="entry name" value="RibonucZ/Hydroxyglut_hydro"/>
</dbReference>
<evidence type="ECO:0000256" key="4">
    <source>
        <dbReference type="ARBA" id="ARBA00033751"/>
    </source>
</evidence>
<evidence type="ECO:0000256" key="2">
    <source>
        <dbReference type="ARBA" id="ARBA00022801"/>
    </source>
</evidence>
<dbReference type="InterPro" id="IPR001279">
    <property type="entry name" value="Metallo-B-lactamas"/>
</dbReference>
<dbReference type="InterPro" id="IPR044097">
    <property type="entry name" value="Bds1/SdsA1_MBL-fold"/>
</dbReference>
<feature type="domain" description="Metallo-beta-lactamase" evidence="5">
    <location>
        <begin position="89"/>
        <end position="309"/>
    </location>
</feature>
<accession>A0ABN5I3L3</accession>